<gene>
    <name evidence="3" type="ORF">GC105_12440</name>
</gene>
<dbReference type="Pfam" id="PF01551">
    <property type="entry name" value="Peptidase_M23"/>
    <property type="match status" value="1"/>
</dbReference>
<name>A0A6A7KBN3_9FIRM</name>
<evidence type="ECO:0000259" key="2">
    <source>
        <dbReference type="Pfam" id="PF01551"/>
    </source>
</evidence>
<dbReference type="InterPro" id="IPR050570">
    <property type="entry name" value="Cell_wall_metabolism_enzyme"/>
</dbReference>
<evidence type="ECO:0000313" key="3">
    <source>
        <dbReference type="EMBL" id="MPW26597.1"/>
    </source>
</evidence>
<protein>
    <submittedName>
        <fullName evidence="3">Peptidoglycan DD-metalloendopeptidase family protein</fullName>
    </submittedName>
</protein>
<dbReference type="CDD" id="cd12797">
    <property type="entry name" value="M23_peptidase"/>
    <property type="match status" value="1"/>
</dbReference>
<dbReference type="InterPro" id="IPR016047">
    <property type="entry name" value="M23ase_b-sheet_dom"/>
</dbReference>
<dbReference type="EMBL" id="WHNX01000021">
    <property type="protein sequence ID" value="MPW26597.1"/>
    <property type="molecule type" value="Genomic_DNA"/>
</dbReference>
<evidence type="ECO:0000313" key="4">
    <source>
        <dbReference type="Proteomes" id="UP000440004"/>
    </source>
</evidence>
<feature type="domain" description="M23ase beta-sheet core" evidence="2">
    <location>
        <begin position="151"/>
        <end position="242"/>
    </location>
</feature>
<sequence length="251" mass="28711">MNKRKYPNSNRVNLEAKPRSYSTSKYTRDFNNKKYDNKEISKSDKFIIKTIISAVIIVGVFLINNMNTNFSKGITEEIDKAISYQVQWNTIFKSDIITNFEARVVSLLGGKDAEVFSDSSVKTFVEPVSGHLVSEFQEKTHPVFNTKIEPRGIEYLLFEDQSITAASDGVIINIMVSTYQGKRVVMQHYDQYKTVYDGVETCEVEEGQSVKKGEKIGFVEANEKISKLFFFEVWRDNAAVDPRIMFNVGEE</sequence>
<keyword evidence="1" id="KW-0812">Transmembrane</keyword>
<evidence type="ECO:0000256" key="1">
    <source>
        <dbReference type="SAM" id="Phobius"/>
    </source>
</evidence>
<dbReference type="Proteomes" id="UP000440004">
    <property type="component" value="Unassembled WGS sequence"/>
</dbReference>
<accession>A0A6A7KBN3</accession>
<dbReference type="Gene3D" id="2.70.70.10">
    <property type="entry name" value="Glucose Permease (Domain IIA)"/>
    <property type="match status" value="1"/>
</dbReference>
<keyword evidence="1" id="KW-0472">Membrane</keyword>
<dbReference type="PANTHER" id="PTHR21666:SF270">
    <property type="entry name" value="MUREIN HYDROLASE ACTIVATOR ENVC"/>
    <property type="match status" value="1"/>
</dbReference>
<proteinExistence type="predicted"/>
<dbReference type="RefSeq" id="WP_152805261.1">
    <property type="nucleotide sequence ID" value="NZ_WHNX01000021.1"/>
</dbReference>
<dbReference type="SUPFAM" id="SSF51261">
    <property type="entry name" value="Duplicated hybrid motif"/>
    <property type="match status" value="1"/>
</dbReference>
<reference evidence="3 4" key="1">
    <citation type="submission" date="2019-10" db="EMBL/GenBank/DDBJ databases">
        <title>Alkalibaculum tamaniensis sp.nov., a new alkaliphilic acetogen, isolated on methoxylated aromatics from a mud volcano.</title>
        <authorList>
            <person name="Khomyakova M.A."/>
            <person name="Merkel A.Y."/>
            <person name="Bonch-Osmolovskaya E.A."/>
            <person name="Slobodkin A.I."/>
        </authorList>
    </citation>
    <scope>NUCLEOTIDE SEQUENCE [LARGE SCALE GENOMIC DNA]</scope>
    <source>
        <strain evidence="3 4">M08DMB</strain>
    </source>
</reference>
<comment type="caution">
    <text evidence="3">The sequence shown here is derived from an EMBL/GenBank/DDBJ whole genome shotgun (WGS) entry which is preliminary data.</text>
</comment>
<keyword evidence="1" id="KW-1133">Transmembrane helix</keyword>
<organism evidence="3 4">
    <name type="scientific">Alkalibaculum sporogenes</name>
    <dbReference type="NCBI Taxonomy" id="2655001"/>
    <lineage>
        <taxon>Bacteria</taxon>
        <taxon>Bacillati</taxon>
        <taxon>Bacillota</taxon>
        <taxon>Clostridia</taxon>
        <taxon>Eubacteriales</taxon>
        <taxon>Eubacteriaceae</taxon>
        <taxon>Alkalibaculum</taxon>
    </lineage>
</organism>
<dbReference type="PANTHER" id="PTHR21666">
    <property type="entry name" value="PEPTIDASE-RELATED"/>
    <property type="match status" value="1"/>
</dbReference>
<dbReference type="InterPro" id="IPR011055">
    <property type="entry name" value="Dup_hybrid_motif"/>
</dbReference>
<dbReference type="AlphaFoldDB" id="A0A6A7KBN3"/>
<feature type="transmembrane region" description="Helical" evidence="1">
    <location>
        <begin position="46"/>
        <end position="63"/>
    </location>
</feature>
<dbReference type="GO" id="GO:0004222">
    <property type="term" value="F:metalloendopeptidase activity"/>
    <property type="evidence" value="ECO:0007669"/>
    <property type="project" value="TreeGrafter"/>
</dbReference>
<keyword evidence="4" id="KW-1185">Reference proteome</keyword>